<sequence>MSTVPQTTSTPDIIADKSRRAVRDLLERLQFTAPSFSRDHVLESRVVDVLRGWGRDMFALLRPYVPPAIIMTITGYHHITDIDVKVKIALFSCLITGVDDMSVLGSSVVRDFHHRLCVGFMQYDTGVMGRLMQTLSAMWPFYPEFSATSIFTSVTRVVNGCMLEQISGKPGIVSSSDALPFIAYRRDMSGLGEAFAYFIWDKKNFPDVELYIQAIPDICWFLCYINDILSFYKEELAGETSNYMSDRSRASGDSAQETLQKVIDETISIVERVRNILGEGPVRDAWESFAKGYITFHTHNPRYRLKELIECEYIVVDGIDYV</sequence>
<comment type="caution">
    <text evidence="3">The sequence shown here is derived from an EMBL/GenBank/DDBJ whole genome shotgun (WGS) entry which is preliminary data.</text>
</comment>
<evidence type="ECO:0000256" key="1">
    <source>
        <dbReference type="ARBA" id="ARBA00007946"/>
    </source>
</evidence>
<evidence type="ECO:0000256" key="2">
    <source>
        <dbReference type="ARBA" id="ARBA00023239"/>
    </source>
</evidence>
<proteinExistence type="inferred from homology"/>
<dbReference type="STRING" id="34475.A0A4Y9Z5H7"/>
<evidence type="ECO:0008006" key="5">
    <source>
        <dbReference type="Google" id="ProtNLM"/>
    </source>
</evidence>
<dbReference type="SFLD" id="SFLDG01021">
    <property type="entry name" value="Trichodiene_Synthase_Like"/>
    <property type="match status" value="1"/>
</dbReference>
<organism evidence="3 4">
    <name type="scientific">Rhodofomes roseus</name>
    <dbReference type="NCBI Taxonomy" id="34475"/>
    <lineage>
        <taxon>Eukaryota</taxon>
        <taxon>Fungi</taxon>
        <taxon>Dikarya</taxon>
        <taxon>Basidiomycota</taxon>
        <taxon>Agaricomycotina</taxon>
        <taxon>Agaricomycetes</taxon>
        <taxon>Polyporales</taxon>
        <taxon>Rhodofomes</taxon>
    </lineage>
</organism>
<comment type="similarity">
    <text evidence="1">Belongs to the trichodiene synthase family.</text>
</comment>
<dbReference type="Proteomes" id="UP000298390">
    <property type="component" value="Unassembled WGS sequence"/>
</dbReference>
<dbReference type="Pfam" id="PF06330">
    <property type="entry name" value="TRI5"/>
    <property type="match status" value="1"/>
</dbReference>
<keyword evidence="2" id="KW-0456">Lyase</keyword>
<dbReference type="SFLD" id="SFLDS00005">
    <property type="entry name" value="Isoprenoid_Synthase_Type_I"/>
    <property type="match status" value="1"/>
</dbReference>
<gene>
    <name evidence="3" type="ORF">EVJ58_g495</name>
</gene>
<dbReference type="Gene3D" id="1.10.600.10">
    <property type="entry name" value="Farnesyl Diphosphate Synthase"/>
    <property type="match status" value="1"/>
</dbReference>
<protein>
    <recommendedName>
        <fullName evidence="5">Terpene synthase</fullName>
    </recommendedName>
</protein>
<dbReference type="AlphaFoldDB" id="A0A4Y9Z5H7"/>
<evidence type="ECO:0000313" key="4">
    <source>
        <dbReference type="Proteomes" id="UP000298390"/>
    </source>
</evidence>
<reference evidence="3 4" key="1">
    <citation type="submission" date="2019-01" db="EMBL/GenBank/DDBJ databases">
        <title>Genome sequencing of the rare red list fungi Fomitopsis rosea.</title>
        <authorList>
            <person name="Buettner E."/>
            <person name="Kellner H."/>
        </authorList>
    </citation>
    <scope>NUCLEOTIDE SEQUENCE [LARGE SCALE GENOMIC DNA]</scope>
    <source>
        <strain evidence="3 4">DSM 105464</strain>
    </source>
</reference>
<dbReference type="InterPro" id="IPR008949">
    <property type="entry name" value="Isoprenoid_synthase_dom_sf"/>
</dbReference>
<name>A0A4Y9Z5H7_9APHY</name>
<dbReference type="GO" id="GO:0016838">
    <property type="term" value="F:carbon-oxygen lyase activity, acting on phosphates"/>
    <property type="evidence" value="ECO:0007669"/>
    <property type="project" value="InterPro"/>
</dbReference>
<accession>A0A4Y9Z5H7</accession>
<dbReference type="EMBL" id="SEKV01000012">
    <property type="protein sequence ID" value="TFY69297.1"/>
    <property type="molecule type" value="Genomic_DNA"/>
</dbReference>
<evidence type="ECO:0000313" key="3">
    <source>
        <dbReference type="EMBL" id="TFY69297.1"/>
    </source>
</evidence>
<dbReference type="InterPro" id="IPR024652">
    <property type="entry name" value="Trichodiene_synth"/>
</dbReference>
<dbReference type="SUPFAM" id="SSF48576">
    <property type="entry name" value="Terpenoid synthases"/>
    <property type="match status" value="1"/>
</dbReference>